<dbReference type="InterPro" id="IPR027379">
    <property type="entry name" value="CLS_N"/>
</dbReference>
<keyword evidence="4 6" id="KW-1133">Transmembrane helix</keyword>
<dbReference type="RefSeq" id="WP_323277144.1">
    <property type="nucleotide sequence ID" value="NZ_JAYGGQ010000001.1"/>
</dbReference>
<evidence type="ECO:0000313" key="9">
    <source>
        <dbReference type="Proteomes" id="UP001304769"/>
    </source>
</evidence>
<feature type="domain" description="Cardiolipin synthase N-terminal" evidence="7">
    <location>
        <begin position="33"/>
        <end position="72"/>
    </location>
</feature>
<dbReference type="Pfam" id="PF13396">
    <property type="entry name" value="PLDc_N"/>
    <property type="match status" value="1"/>
</dbReference>
<accession>A0ABU5T1C3</accession>
<evidence type="ECO:0000256" key="4">
    <source>
        <dbReference type="ARBA" id="ARBA00022989"/>
    </source>
</evidence>
<name>A0ABU5T1C3_9MICC</name>
<evidence type="ECO:0000256" key="5">
    <source>
        <dbReference type="ARBA" id="ARBA00023136"/>
    </source>
</evidence>
<dbReference type="EMBL" id="JAYGGQ010000001">
    <property type="protein sequence ID" value="MEA5453380.1"/>
    <property type="molecule type" value="Genomic_DNA"/>
</dbReference>
<evidence type="ECO:0000256" key="6">
    <source>
        <dbReference type="SAM" id="Phobius"/>
    </source>
</evidence>
<organism evidence="8 9">
    <name type="scientific">Sinomonas terricola</name>
    <dbReference type="NCBI Taxonomy" id="3110330"/>
    <lineage>
        <taxon>Bacteria</taxon>
        <taxon>Bacillati</taxon>
        <taxon>Actinomycetota</taxon>
        <taxon>Actinomycetes</taxon>
        <taxon>Micrococcales</taxon>
        <taxon>Micrococcaceae</taxon>
        <taxon>Sinomonas</taxon>
    </lineage>
</organism>
<evidence type="ECO:0000259" key="7">
    <source>
        <dbReference type="Pfam" id="PF13396"/>
    </source>
</evidence>
<gene>
    <name evidence="8" type="ORF">SPF06_01470</name>
</gene>
<evidence type="ECO:0000256" key="1">
    <source>
        <dbReference type="ARBA" id="ARBA00004651"/>
    </source>
</evidence>
<evidence type="ECO:0000313" key="8">
    <source>
        <dbReference type="EMBL" id="MEA5453380.1"/>
    </source>
</evidence>
<comment type="subcellular location">
    <subcellularLocation>
        <location evidence="1">Cell membrane</location>
        <topology evidence="1">Multi-pass membrane protein</topology>
    </subcellularLocation>
</comment>
<keyword evidence="9" id="KW-1185">Reference proteome</keyword>
<evidence type="ECO:0000256" key="3">
    <source>
        <dbReference type="ARBA" id="ARBA00022692"/>
    </source>
</evidence>
<keyword evidence="5 6" id="KW-0472">Membrane</keyword>
<comment type="caution">
    <text evidence="8">The sequence shown here is derived from an EMBL/GenBank/DDBJ whole genome shotgun (WGS) entry which is preliminary data.</text>
</comment>
<evidence type="ECO:0000256" key="2">
    <source>
        <dbReference type="ARBA" id="ARBA00022475"/>
    </source>
</evidence>
<protein>
    <submittedName>
        <fullName evidence="8">PLD nuclease N-terminal domain-containing protein</fullName>
    </submittedName>
</protein>
<keyword evidence="2" id="KW-1003">Cell membrane</keyword>
<proteinExistence type="predicted"/>
<reference evidence="8 9" key="1">
    <citation type="submission" date="2023-12" db="EMBL/GenBank/DDBJ databases">
        <title>Sinomonas terricola sp. nov, isolated from litchi orchard soil in Guangdong, PR China.</title>
        <authorList>
            <person name="Jiaxin W."/>
            <person name="Yang Z."/>
            <person name="Honghui Z."/>
        </authorList>
    </citation>
    <scope>NUCLEOTIDE SEQUENCE [LARGE SCALE GENOMIC DNA]</scope>
    <source>
        <strain evidence="8 9">JGH33</strain>
    </source>
</reference>
<keyword evidence="3 6" id="KW-0812">Transmembrane</keyword>
<sequence>MARRTKTKWKDLSPGKRFGVVLAAAAELSLKALAWRDLARRQPGEVNGPKAAWFAATFINTFGPIAYFLFGRKRHASTPVKVTHR</sequence>
<feature type="transmembrane region" description="Helical" evidence="6">
    <location>
        <begin position="50"/>
        <end position="70"/>
    </location>
</feature>
<dbReference type="Proteomes" id="UP001304769">
    <property type="component" value="Unassembled WGS sequence"/>
</dbReference>